<dbReference type="STRING" id="106634.TVD_12070"/>
<proteinExistence type="inferred from homology"/>
<dbReference type="RefSeq" id="WP_018951633.1">
    <property type="nucleotide sequence ID" value="NZ_CP011367.1"/>
</dbReference>
<feature type="site" description="Discriminates between blocked and unblocked aminoacyl-tRNA" evidence="7">
    <location>
        <position position="16"/>
    </location>
</feature>
<keyword evidence="11" id="KW-1185">Reference proteome</keyword>
<gene>
    <name evidence="7" type="primary">pth</name>
    <name evidence="10" type="ORF">TVD_12070</name>
</gene>
<comment type="subunit">
    <text evidence="7">Monomer.</text>
</comment>
<reference evidence="10 11" key="1">
    <citation type="submission" date="2015-04" db="EMBL/GenBank/DDBJ databases">
        <title>Complete Sequence for the Genome of the Thioalkalivibrio versutus D301.</title>
        <authorList>
            <person name="Mu T."/>
            <person name="Zhou J."/>
            <person name="Xu X."/>
        </authorList>
    </citation>
    <scope>NUCLEOTIDE SEQUENCE [LARGE SCALE GENOMIC DNA]</scope>
    <source>
        <strain evidence="10 11">D301</strain>
    </source>
</reference>
<feature type="binding site" evidence="7">
    <location>
        <position position="120"/>
    </location>
    <ligand>
        <name>tRNA</name>
        <dbReference type="ChEBI" id="CHEBI:17843"/>
    </ligand>
</feature>
<evidence type="ECO:0000256" key="6">
    <source>
        <dbReference type="ARBA" id="ARBA00050038"/>
    </source>
</evidence>
<dbReference type="GO" id="GO:0005737">
    <property type="term" value="C:cytoplasm"/>
    <property type="evidence" value="ECO:0007669"/>
    <property type="project" value="UniProtKB-SubCell"/>
</dbReference>
<feature type="site" description="Stabilizes the basic form of H active site to accept a proton" evidence="7">
    <location>
        <position position="99"/>
    </location>
</feature>
<dbReference type="InterPro" id="IPR036416">
    <property type="entry name" value="Pept_tRNA_hydro_sf"/>
</dbReference>
<dbReference type="PROSITE" id="PS01195">
    <property type="entry name" value="PEPT_TRNA_HYDROL_1"/>
    <property type="match status" value="1"/>
</dbReference>
<keyword evidence="3 7" id="KW-0378">Hydrolase</keyword>
<evidence type="ECO:0000256" key="1">
    <source>
        <dbReference type="ARBA" id="ARBA00013260"/>
    </source>
</evidence>
<dbReference type="HAMAP" id="MF_00083">
    <property type="entry name" value="Pept_tRNA_hydro_bact"/>
    <property type="match status" value="1"/>
</dbReference>
<feature type="active site" description="Proton acceptor" evidence="7">
    <location>
        <position position="26"/>
    </location>
</feature>
<evidence type="ECO:0000256" key="9">
    <source>
        <dbReference type="RuleBase" id="RU004320"/>
    </source>
</evidence>
<feature type="binding site" evidence="7">
    <location>
        <position position="74"/>
    </location>
    <ligand>
        <name>tRNA</name>
        <dbReference type="ChEBI" id="CHEBI:17843"/>
    </ligand>
</feature>
<evidence type="ECO:0000256" key="8">
    <source>
        <dbReference type="RuleBase" id="RU000673"/>
    </source>
</evidence>
<evidence type="ECO:0000256" key="4">
    <source>
        <dbReference type="ARBA" id="ARBA00022884"/>
    </source>
</evidence>
<evidence type="ECO:0000256" key="2">
    <source>
        <dbReference type="ARBA" id="ARBA00022555"/>
    </source>
</evidence>
<dbReference type="PANTHER" id="PTHR17224">
    <property type="entry name" value="PEPTIDYL-TRNA HYDROLASE"/>
    <property type="match status" value="1"/>
</dbReference>
<accession>A0A0G3G471</accession>
<dbReference type="GO" id="GO:0006515">
    <property type="term" value="P:protein quality control for misfolded or incompletely synthesized proteins"/>
    <property type="evidence" value="ECO:0007669"/>
    <property type="project" value="UniProtKB-UniRule"/>
</dbReference>
<evidence type="ECO:0000256" key="5">
    <source>
        <dbReference type="ARBA" id="ARBA00038063"/>
    </source>
</evidence>
<evidence type="ECO:0000313" key="10">
    <source>
        <dbReference type="EMBL" id="AKJ96045.1"/>
    </source>
</evidence>
<comment type="subcellular location">
    <subcellularLocation>
        <location evidence="7">Cytoplasm</location>
    </subcellularLocation>
</comment>
<keyword evidence="4 7" id="KW-0694">RNA-binding</keyword>
<evidence type="ECO:0000313" key="11">
    <source>
        <dbReference type="Proteomes" id="UP000064201"/>
    </source>
</evidence>
<keyword evidence="2 7" id="KW-0820">tRNA-binding</keyword>
<keyword evidence="7" id="KW-0963">Cytoplasm</keyword>
<dbReference type="CDD" id="cd00462">
    <property type="entry name" value="PTH"/>
    <property type="match status" value="1"/>
</dbReference>
<dbReference type="NCBIfam" id="TIGR00447">
    <property type="entry name" value="pth"/>
    <property type="match status" value="1"/>
</dbReference>
<dbReference type="EC" id="3.1.1.29" evidence="1 7"/>
<dbReference type="Gene3D" id="3.40.50.1470">
    <property type="entry name" value="Peptidyl-tRNA hydrolase"/>
    <property type="match status" value="1"/>
</dbReference>
<dbReference type="InterPro" id="IPR018171">
    <property type="entry name" value="Pept_tRNA_hydro_CS"/>
</dbReference>
<name>A0A0G3G471_9GAMM</name>
<sequence length="209" mass="22916">MAIQPEPIRLVVGLGNPGPRYAETRHNAGFWFVDTLARRHGTEFRPESRFDGEAARLTLPDGDCWLLKPMSFMNKSGLPVRKCADFYRIPPAAILVVHDELDLDPGVVRLKLGGGHGGHNGLRDLHRHMGGPDYARLRVGIGHPGHRDDVVPFVLDRPGRDDARAIEEAIDTALDQIPALVAGRWDEAVRNLHGGGSKPAGPKNSEEAR</sequence>
<dbReference type="OrthoDB" id="9800507at2"/>
<evidence type="ECO:0000256" key="3">
    <source>
        <dbReference type="ARBA" id="ARBA00022801"/>
    </source>
</evidence>
<organism evidence="10 11">
    <name type="scientific">Thioalkalivibrio versutus</name>
    <dbReference type="NCBI Taxonomy" id="106634"/>
    <lineage>
        <taxon>Bacteria</taxon>
        <taxon>Pseudomonadati</taxon>
        <taxon>Pseudomonadota</taxon>
        <taxon>Gammaproteobacteria</taxon>
        <taxon>Chromatiales</taxon>
        <taxon>Ectothiorhodospiraceae</taxon>
        <taxon>Thioalkalivibrio</taxon>
    </lineage>
</organism>
<comment type="catalytic activity">
    <reaction evidence="7 8">
        <text>an N-acyl-L-alpha-aminoacyl-tRNA + H2O = an N-acyl-L-amino acid + a tRNA + H(+)</text>
        <dbReference type="Rhea" id="RHEA:54448"/>
        <dbReference type="Rhea" id="RHEA-COMP:10123"/>
        <dbReference type="Rhea" id="RHEA-COMP:13883"/>
        <dbReference type="ChEBI" id="CHEBI:15377"/>
        <dbReference type="ChEBI" id="CHEBI:15378"/>
        <dbReference type="ChEBI" id="CHEBI:59874"/>
        <dbReference type="ChEBI" id="CHEBI:78442"/>
        <dbReference type="ChEBI" id="CHEBI:138191"/>
        <dbReference type="EC" id="3.1.1.29"/>
    </reaction>
</comment>
<dbReference type="PROSITE" id="PS01196">
    <property type="entry name" value="PEPT_TRNA_HYDROL_2"/>
    <property type="match status" value="1"/>
</dbReference>
<dbReference type="SUPFAM" id="SSF53178">
    <property type="entry name" value="Peptidyl-tRNA hydrolase-like"/>
    <property type="match status" value="1"/>
</dbReference>
<dbReference type="KEGG" id="tvr:TVD_12070"/>
<dbReference type="AlphaFoldDB" id="A0A0G3G471"/>
<dbReference type="GO" id="GO:0004045">
    <property type="term" value="F:peptidyl-tRNA hydrolase activity"/>
    <property type="evidence" value="ECO:0007669"/>
    <property type="project" value="UniProtKB-UniRule"/>
</dbReference>
<dbReference type="PANTHER" id="PTHR17224:SF1">
    <property type="entry name" value="PEPTIDYL-TRNA HYDROLASE"/>
    <property type="match status" value="1"/>
</dbReference>
<dbReference type="FunFam" id="3.40.50.1470:FF:000001">
    <property type="entry name" value="Peptidyl-tRNA hydrolase"/>
    <property type="match status" value="1"/>
</dbReference>
<dbReference type="PATRIC" id="fig|106634.4.peg.2460"/>
<dbReference type="EMBL" id="CP011367">
    <property type="protein sequence ID" value="AKJ96045.1"/>
    <property type="molecule type" value="Genomic_DNA"/>
</dbReference>
<feature type="binding site" evidence="7">
    <location>
        <position position="21"/>
    </location>
    <ligand>
        <name>tRNA</name>
        <dbReference type="ChEBI" id="CHEBI:17843"/>
    </ligand>
</feature>
<dbReference type="Pfam" id="PF01195">
    <property type="entry name" value="Pept_tRNA_hydro"/>
    <property type="match status" value="1"/>
</dbReference>
<evidence type="ECO:0000256" key="7">
    <source>
        <dbReference type="HAMAP-Rule" id="MF_00083"/>
    </source>
</evidence>
<comment type="function">
    <text evidence="7">Catalyzes the release of premature peptidyl moieties from peptidyl-tRNA molecules trapped in stalled 50S ribosomal subunits, and thus maintains levels of free tRNAs and 50S ribosomes.</text>
</comment>
<comment type="function">
    <text evidence="7">Hydrolyzes ribosome-free peptidyl-tRNAs (with 1 or more amino acids incorporated), which drop off the ribosome during protein synthesis, or as a result of ribosome stalling.</text>
</comment>
<dbReference type="GO" id="GO:0072344">
    <property type="term" value="P:rescue of stalled ribosome"/>
    <property type="evidence" value="ECO:0007669"/>
    <property type="project" value="UniProtKB-UniRule"/>
</dbReference>
<comment type="similarity">
    <text evidence="5 7 9">Belongs to the PTH family.</text>
</comment>
<dbReference type="Proteomes" id="UP000064201">
    <property type="component" value="Chromosome"/>
</dbReference>
<protein>
    <recommendedName>
        <fullName evidence="6 7">Peptidyl-tRNA hydrolase</fullName>
        <shortName evidence="7">Pth</shortName>
        <ecNumber evidence="1 7">3.1.1.29</ecNumber>
    </recommendedName>
</protein>
<feature type="binding site" evidence="7">
    <location>
        <position position="72"/>
    </location>
    <ligand>
        <name>tRNA</name>
        <dbReference type="ChEBI" id="CHEBI:17843"/>
    </ligand>
</feature>
<dbReference type="GO" id="GO:0000049">
    <property type="term" value="F:tRNA binding"/>
    <property type="evidence" value="ECO:0007669"/>
    <property type="project" value="UniProtKB-UniRule"/>
</dbReference>
<dbReference type="InterPro" id="IPR001328">
    <property type="entry name" value="Pept_tRNA_hydro"/>
</dbReference>